<evidence type="ECO:0000256" key="5">
    <source>
        <dbReference type="ARBA" id="ARBA00023014"/>
    </source>
</evidence>
<dbReference type="EMBL" id="FYAJ01000003">
    <property type="protein sequence ID" value="SMY35215.1"/>
    <property type="molecule type" value="Genomic_DNA"/>
</dbReference>
<dbReference type="GO" id="GO:0003824">
    <property type="term" value="F:catalytic activity"/>
    <property type="evidence" value="ECO:0007669"/>
    <property type="project" value="InterPro"/>
</dbReference>
<dbReference type="Proteomes" id="UP000195719">
    <property type="component" value="Unassembled WGS sequence"/>
</dbReference>
<reference evidence="8" key="1">
    <citation type="submission" date="2017-06" db="EMBL/GenBank/DDBJ databases">
        <authorList>
            <person name="Rodrigo-Torres L."/>
            <person name="Arahal R.D."/>
            <person name="Lucena T."/>
        </authorList>
    </citation>
    <scope>NUCLEOTIDE SEQUENCE [LARGE SCALE GENOMIC DNA]</scope>
    <source>
        <strain evidence="8">CECT 9192</strain>
    </source>
</reference>
<dbReference type="RefSeq" id="WP_087844789.1">
    <property type="nucleotide sequence ID" value="NZ_FYAJ01000003.1"/>
</dbReference>
<evidence type="ECO:0000313" key="7">
    <source>
        <dbReference type="EMBL" id="SMY35215.1"/>
    </source>
</evidence>
<evidence type="ECO:0000256" key="4">
    <source>
        <dbReference type="ARBA" id="ARBA00023004"/>
    </source>
</evidence>
<sequence>MEPVIKNKYTISHTVNTLLSPLISSLVNNLSPKAFGTLFKTASKFADEENKPGLLEAAQMCKEEDPQVLGWLRALKKLSPNCRKKLIQNLIINHGVLGAKEREQNKLKYGTNIPFLVLLSPTYQCNLECVGCYSMLYGNEYHFTKDEMYNILTQFYNLGVRFFTFTGGEPFVYKYMYEIFEDFNDCYFMIYTNGTLLKENKVKKLAELGNVAITISIEGGEEYTDWRRGEGVFQKTCETRKLLKQYGVLTGASLMATSENHAEIMSDEFWDFLVNENVEYVWTFQYMPTGADANFDLVPTPKQRYERFHKLEVMRKGGTFAFLADFWNHGFLVNGCMSGGSNYLHINAKGGAEPCVFQPYAADNVRDKSIIDILRSKFFEGYKKDIPFNDNLMQPCPIIDNPEEFRKHIQDVGAVPQYEGADGYLKFGDQLDSLAKEWEKYAIKIWDEEGYGDQYTAEHKCYTCGGK</sequence>
<evidence type="ECO:0000259" key="6">
    <source>
        <dbReference type="PROSITE" id="PS51918"/>
    </source>
</evidence>
<accession>A0A1Y6MF69</accession>
<dbReference type="PROSITE" id="PS51918">
    <property type="entry name" value="RADICAL_SAM"/>
    <property type="match status" value="1"/>
</dbReference>
<dbReference type="SFLD" id="SFLDG01067">
    <property type="entry name" value="SPASM/twitch_domain_containing"/>
    <property type="match status" value="1"/>
</dbReference>
<dbReference type="Gene3D" id="3.20.20.70">
    <property type="entry name" value="Aldolase class I"/>
    <property type="match status" value="1"/>
</dbReference>
<organism evidence="7 8">
    <name type="scientific">Photobacterium andalusiense</name>
    <dbReference type="NCBI Taxonomy" id="2204296"/>
    <lineage>
        <taxon>Bacteria</taxon>
        <taxon>Pseudomonadati</taxon>
        <taxon>Pseudomonadota</taxon>
        <taxon>Gammaproteobacteria</taxon>
        <taxon>Vibrionales</taxon>
        <taxon>Vibrionaceae</taxon>
        <taxon>Photobacterium</taxon>
    </lineage>
</organism>
<proteinExistence type="predicted"/>
<dbReference type="PANTHER" id="PTHR43524">
    <property type="entry name" value="RADICAL SAM SUPERFAMILY PROTEIN"/>
    <property type="match status" value="1"/>
</dbReference>
<evidence type="ECO:0000313" key="8">
    <source>
        <dbReference type="Proteomes" id="UP000195719"/>
    </source>
</evidence>
<keyword evidence="2" id="KW-0949">S-adenosyl-L-methionine</keyword>
<dbReference type="GO" id="GO:0046872">
    <property type="term" value="F:metal ion binding"/>
    <property type="evidence" value="ECO:0007669"/>
    <property type="project" value="UniProtKB-KW"/>
</dbReference>
<gene>
    <name evidence="7" type="primary">albA</name>
    <name evidence="7" type="ORF">PAND9192_01883</name>
</gene>
<dbReference type="AlphaFoldDB" id="A0A1Y6MF69"/>
<evidence type="ECO:0000256" key="1">
    <source>
        <dbReference type="ARBA" id="ARBA00001966"/>
    </source>
</evidence>
<dbReference type="SFLD" id="SFLDS00029">
    <property type="entry name" value="Radical_SAM"/>
    <property type="match status" value="1"/>
</dbReference>
<dbReference type="Pfam" id="PF04055">
    <property type="entry name" value="Radical_SAM"/>
    <property type="match status" value="1"/>
</dbReference>
<keyword evidence="8" id="KW-1185">Reference proteome</keyword>
<feature type="domain" description="Radical SAM core" evidence="6">
    <location>
        <begin position="111"/>
        <end position="321"/>
    </location>
</feature>
<keyword evidence="3" id="KW-0479">Metal-binding</keyword>
<evidence type="ECO:0000256" key="2">
    <source>
        <dbReference type="ARBA" id="ARBA00022691"/>
    </source>
</evidence>
<dbReference type="InterPro" id="IPR007197">
    <property type="entry name" value="rSAM"/>
</dbReference>
<dbReference type="InterPro" id="IPR023885">
    <property type="entry name" value="4Fe4S-binding_SPASM_dom"/>
</dbReference>
<dbReference type="GO" id="GO:0051536">
    <property type="term" value="F:iron-sulfur cluster binding"/>
    <property type="evidence" value="ECO:0007669"/>
    <property type="project" value="UniProtKB-KW"/>
</dbReference>
<comment type="cofactor">
    <cofactor evidence="1">
        <name>[4Fe-4S] cluster</name>
        <dbReference type="ChEBI" id="CHEBI:49883"/>
    </cofactor>
</comment>
<dbReference type="InterPro" id="IPR013785">
    <property type="entry name" value="Aldolase_TIM"/>
</dbReference>
<dbReference type="CDD" id="cd21128">
    <property type="entry name" value="SPASM_rSAM"/>
    <property type="match status" value="1"/>
</dbReference>
<name>A0A1Y6MF69_9GAMM</name>
<dbReference type="InterPro" id="IPR058240">
    <property type="entry name" value="rSAM_sf"/>
</dbReference>
<dbReference type="PANTHER" id="PTHR43524:SF1">
    <property type="entry name" value="RADICAL SAM SUPERFAMILY PROTEIN"/>
    <property type="match status" value="1"/>
</dbReference>
<dbReference type="Pfam" id="PF13186">
    <property type="entry name" value="SPASM"/>
    <property type="match status" value="1"/>
</dbReference>
<keyword evidence="4" id="KW-0408">Iron</keyword>
<keyword evidence="5" id="KW-0411">Iron-sulfur</keyword>
<dbReference type="CDD" id="cd01335">
    <property type="entry name" value="Radical_SAM"/>
    <property type="match status" value="1"/>
</dbReference>
<dbReference type="SUPFAM" id="SSF102114">
    <property type="entry name" value="Radical SAM enzymes"/>
    <property type="match status" value="1"/>
</dbReference>
<protein>
    <submittedName>
        <fullName evidence="7">Antilisterial bacteriocin subtilosin biosynthesis protein AlbA</fullName>
    </submittedName>
</protein>
<evidence type="ECO:0000256" key="3">
    <source>
        <dbReference type="ARBA" id="ARBA00022723"/>
    </source>
</evidence>